<reference evidence="2 3" key="1">
    <citation type="journal article" date="2019" name="Sci. Rep.">
        <title>Orb-weaving spider Araneus ventricosus genome elucidates the spidroin gene catalogue.</title>
        <authorList>
            <person name="Kono N."/>
            <person name="Nakamura H."/>
            <person name="Ohtoshi R."/>
            <person name="Moran D.A.P."/>
            <person name="Shinohara A."/>
            <person name="Yoshida Y."/>
            <person name="Fujiwara M."/>
            <person name="Mori M."/>
            <person name="Tomita M."/>
            <person name="Arakawa K."/>
        </authorList>
    </citation>
    <scope>NUCLEOTIDE SEQUENCE [LARGE SCALE GENOMIC DNA]</scope>
</reference>
<dbReference type="GO" id="GO:0003677">
    <property type="term" value="F:DNA binding"/>
    <property type="evidence" value="ECO:0007669"/>
    <property type="project" value="InterPro"/>
</dbReference>
<evidence type="ECO:0000313" key="2">
    <source>
        <dbReference type="EMBL" id="GBO39371.1"/>
    </source>
</evidence>
<organism evidence="2 3">
    <name type="scientific">Araneus ventricosus</name>
    <name type="common">Orbweaver spider</name>
    <name type="synonym">Epeira ventricosa</name>
    <dbReference type="NCBI Taxonomy" id="182803"/>
    <lineage>
        <taxon>Eukaryota</taxon>
        <taxon>Metazoa</taxon>
        <taxon>Ecdysozoa</taxon>
        <taxon>Arthropoda</taxon>
        <taxon>Chelicerata</taxon>
        <taxon>Arachnida</taxon>
        <taxon>Araneae</taxon>
        <taxon>Araneomorphae</taxon>
        <taxon>Entelegynae</taxon>
        <taxon>Araneoidea</taxon>
        <taxon>Araneidae</taxon>
        <taxon>Araneus</taxon>
    </lineage>
</organism>
<evidence type="ECO:0000259" key="1">
    <source>
        <dbReference type="Pfam" id="PF01498"/>
    </source>
</evidence>
<protein>
    <recommendedName>
        <fullName evidence="1">Transposase Tc1-like domain-containing protein</fullName>
    </recommendedName>
</protein>
<dbReference type="Proteomes" id="UP000499080">
    <property type="component" value="Unassembled WGS sequence"/>
</dbReference>
<dbReference type="OrthoDB" id="8060176at2759"/>
<name>A0A4Y2WQJ8_ARAVE</name>
<dbReference type="InterPro" id="IPR002492">
    <property type="entry name" value="Transposase_Tc1-like"/>
</dbReference>
<dbReference type="GO" id="GO:0006313">
    <property type="term" value="P:DNA transposition"/>
    <property type="evidence" value="ECO:0007669"/>
    <property type="project" value="InterPro"/>
</dbReference>
<dbReference type="Pfam" id="PF01498">
    <property type="entry name" value="HTH_Tnp_Tc3_2"/>
    <property type="match status" value="1"/>
</dbReference>
<dbReference type="AlphaFoldDB" id="A0A4Y2WQJ8"/>
<proteinExistence type="predicted"/>
<sequence>MQGEFDLFCQTKEGDRRAHGDNKTLYQPCPISNRLQVMADTMILLKIVKKSKFKTFWTDLHENIHAKWINDGDTSSRSQGVGRPRVIKEKGCRRLSRLVKQNPRQTMAQMPAQYNEGSSASVSEHIVQRTLLDMGLCSRRLTRVPLLTKLYRQLRLQLAREHRDLIMDE</sequence>
<feature type="domain" description="Transposase Tc1-like" evidence="1">
    <location>
        <begin position="92"/>
        <end position="164"/>
    </location>
</feature>
<keyword evidence="3" id="KW-1185">Reference proteome</keyword>
<dbReference type="EMBL" id="BGPR01064396">
    <property type="protein sequence ID" value="GBO39371.1"/>
    <property type="molecule type" value="Genomic_DNA"/>
</dbReference>
<dbReference type="GO" id="GO:0015074">
    <property type="term" value="P:DNA integration"/>
    <property type="evidence" value="ECO:0007669"/>
    <property type="project" value="InterPro"/>
</dbReference>
<gene>
    <name evidence="2" type="ORF">AVEN_83600_1</name>
</gene>
<evidence type="ECO:0000313" key="3">
    <source>
        <dbReference type="Proteomes" id="UP000499080"/>
    </source>
</evidence>
<accession>A0A4Y2WQJ8</accession>
<comment type="caution">
    <text evidence="2">The sequence shown here is derived from an EMBL/GenBank/DDBJ whole genome shotgun (WGS) entry which is preliminary data.</text>
</comment>